<evidence type="ECO:0000256" key="3">
    <source>
        <dbReference type="PROSITE-ProRule" id="PRU00703"/>
    </source>
</evidence>
<dbReference type="InterPro" id="IPR005170">
    <property type="entry name" value="Transptr-assoc_dom"/>
</dbReference>
<name>A0A7N0RE38_KALFE</name>
<evidence type="ECO:0000259" key="5">
    <source>
        <dbReference type="PROSITE" id="PS51371"/>
    </source>
</evidence>
<accession>A0A7N0RE38</accession>
<sequence length="267" mass="30348">MDLLDYVQKGELLESSLVNDMAQKPAYFVPDSMSVWNLLREFCIRKVHLAVVLNEYGGTVGIVTLEDVVEEIVGEIFDENDSKEEIQKKTGYIVMQAEGIYDVDANTSVDQLSEDLNIKMPEGHQYETVSGFICEAFGYIPSTGEITKVILEKANLKENGECKDKESDRHDHNDKHHVYKLEVLAGNARKVSTVHFEHVSDEAELETKHVARIEPKIERRKCSSDEEDSDKADDEEYDDGNLYQNRPQNSLSDSLVISEHQDCYNPL</sequence>
<dbReference type="Proteomes" id="UP000594263">
    <property type="component" value="Unplaced"/>
</dbReference>
<dbReference type="Pfam" id="PF00571">
    <property type="entry name" value="CBS"/>
    <property type="match status" value="1"/>
</dbReference>
<dbReference type="InterPro" id="IPR046342">
    <property type="entry name" value="CBS_dom_sf"/>
</dbReference>
<feature type="domain" description="CBS" evidence="5">
    <location>
        <begin position="21"/>
        <end position="79"/>
    </location>
</feature>
<dbReference type="OMA" id="GAMDHRE"/>
<feature type="compositionally biased region" description="Acidic residues" evidence="4">
    <location>
        <begin position="225"/>
        <end position="239"/>
    </location>
</feature>
<dbReference type="Gene3D" id="3.30.465.10">
    <property type="match status" value="1"/>
</dbReference>
<dbReference type="EnsemblPlants" id="Kaladp0008s0252.1.v1.1">
    <property type="protein sequence ID" value="Kaladp0008s0252.1.v1.1"/>
    <property type="gene ID" value="Kaladp0008s0252.v1.1"/>
</dbReference>
<dbReference type="Gramene" id="Kaladp0008s0252.1.v1.1">
    <property type="protein sequence ID" value="Kaladp0008s0252.1.v1.1"/>
    <property type="gene ID" value="Kaladp0008s0252.v1.1"/>
</dbReference>
<dbReference type="SMART" id="SM01091">
    <property type="entry name" value="CorC_HlyC"/>
    <property type="match status" value="1"/>
</dbReference>
<evidence type="ECO:0000313" key="6">
    <source>
        <dbReference type="EnsemblPlants" id="Kaladp0008s0252.1.v1.1"/>
    </source>
</evidence>
<evidence type="ECO:0000256" key="1">
    <source>
        <dbReference type="ARBA" id="ARBA00022737"/>
    </source>
</evidence>
<dbReference type="Pfam" id="PF03471">
    <property type="entry name" value="CorC_HlyC"/>
    <property type="match status" value="1"/>
</dbReference>
<dbReference type="PANTHER" id="PTHR22777">
    <property type="entry name" value="HEMOLYSIN-RELATED"/>
    <property type="match status" value="1"/>
</dbReference>
<dbReference type="CDD" id="cd04590">
    <property type="entry name" value="CBS_pair_CorC_HlyC_assoc"/>
    <property type="match status" value="1"/>
</dbReference>
<dbReference type="InterPro" id="IPR016169">
    <property type="entry name" value="FAD-bd_PCMH_sub2"/>
</dbReference>
<dbReference type="InterPro" id="IPR000644">
    <property type="entry name" value="CBS_dom"/>
</dbReference>
<reference evidence="6" key="1">
    <citation type="submission" date="2021-01" db="UniProtKB">
        <authorList>
            <consortium name="EnsemblPlants"/>
        </authorList>
    </citation>
    <scope>IDENTIFICATION</scope>
</reference>
<dbReference type="SUPFAM" id="SSF56176">
    <property type="entry name" value="FAD-binding/transporter-associated domain-like"/>
    <property type="match status" value="1"/>
</dbReference>
<dbReference type="AlphaFoldDB" id="A0A7N0RE38"/>
<dbReference type="PANTHER" id="PTHR22777:SF17">
    <property type="entry name" value="UPF0053 PROTEIN SLL0260"/>
    <property type="match status" value="1"/>
</dbReference>
<feature type="region of interest" description="Disordered" evidence="4">
    <location>
        <begin position="218"/>
        <end position="267"/>
    </location>
</feature>
<keyword evidence="2 3" id="KW-0129">CBS domain</keyword>
<protein>
    <recommendedName>
        <fullName evidence="5">CBS domain-containing protein</fullName>
    </recommendedName>
</protein>
<evidence type="ECO:0000256" key="2">
    <source>
        <dbReference type="ARBA" id="ARBA00023122"/>
    </source>
</evidence>
<proteinExistence type="predicted"/>
<dbReference type="InterPro" id="IPR036318">
    <property type="entry name" value="FAD-bd_PCMH-like_sf"/>
</dbReference>
<dbReference type="PROSITE" id="PS51371">
    <property type="entry name" value="CBS"/>
    <property type="match status" value="1"/>
</dbReference>
<evidence type="ECO:0000256" key="4">
    <source>
        <dbReference type="SAM" id="MobiDB-lite"/>
    </source>
</evidence>
<keyword evidence="1" id="KW-0677">Repeat</keyword>
<evidence type="ECO:0000313" key="7">
    <source>
        <dbReference type="Proteomes" id="UP000594263"/>
    </source>
</evidence>
<feature type="compositionally biased region" description="Polar residues" evidence="4">
    <location>
        <begin position="242"/>
        <end position="255"/>
    </location>
</feature>
<keyword evidence="7" id="KW-1185">Reference proteome</keyword>
<organism evidence="6 7">
    <name type="scientific">Kalanchoe fedtschenkoi</name>
    <name type="common">Lavender scallops</name>
    <name type="synonym">South American air plant</name>
    <dbReference type="NCBI Taxonomy" id="63787"/>
    <lineage>
        <taxon>Eukaryota</taxon>
        <taxon>Viridiplantae</taxon>
        <taxon>Streptophyta</taxon>
        <taxon>Embryophyta</taxon>
        <taxon>Tracheophyta</taxon>
        <taxon>Spermatophyta</taxon>
        <taxon>Magnoliopsida</taxon>
        <taxon>eudicotyledons</taxon>
        <taxon>Gunneridae</taxon>
        <taxon>Pentapetalae</taxon>
        <taxon>Saxifragales</taxon>
        <taxon>Crassulaceae</taxon>
        <taxon>Kalanchoe</taxon>
    </lineage>
</organism>
<dbReference type="GO" id="GO:0050660">
    <property type="term" value="F:flavin adenine dinucleotide binding"/>
    <property type="evidence" value="ECO:0007669"/>
    <property type="project" value="InterPro"/>
</dbReference>
<dbReference type="Gene3D" id="3.90.1280.20">
    <property type="match status" value="1"/>
</dbReference>
<dbReference type="SUPFAM" id="SSF54631">
    <property type="entry name" value="CBS-domain pair"/>
    <property type="match status" value="1"/>
</dbReference>
<dbReference type="InterPro" id="IPR044751">
    <property type="entry name" value="Ion_transp-like_CBS"/>
</dbReference>